<keyword evidence="4" id="KW-1185">Reference proteome</keyword>
<dbReference type="PANTHER" id="PTHR35300">
    <property type="entry name" value="COACTIVATOR CBP, KIX DOMAIN-CONTAINING PROTEIN-RELATED"/>
    <property type="match status" value="1"/>
</dbReference>
<evidence type="ECO:0000256" key="2">
    <source>
        <dbReference type="SAM" id="MobiDB-lite"/>
    </source>
</evidence>
<evidence type="ECO:0000313" key="3">
    <source>
        <dbReference type="EMBL" id="CAI9782466.1"/>
    </source>
</evidence>
<protein>
    <recommendedName>
        <fullName evidence="5">Histone acetyltransferase</fullName>
    </recommendedName>
</protein>
<proteinExistence type="predicted"/>
<dbReference type="Gene3D" id="1.10.246.20">
    <property type="entry name" value="Coactivator CBP, KIX domain"/>
    <property type="match status" value="1"/>
</dbReference>
<dbReference type="GO" id="GO:0006355">
    <property type="term" value="P:regulation of DNA-templated transcription"/>
    <property type="evidence" value="ECO:0007669"/>
    <property type="project" value="InterPro"/>
</dbReference>
<dbReference type="Proteomes" id="UP000834106">
    <property type="component" value="Chromosome 19"/>
</dbReference>
<accession>A0AAD2A9U1</accession>
<reference evidence="3" key="1">
    <citation type="submission" date="2023-05" db="EMBL/GenBank/DDBJ databases">
        <authorList>
            <person name="Huff M."/>
        </authorList>
    </citation>
    <scope>NUCLEOTIDE SEQUENCE</scope>
</reference>
<dbReference type="GO" id="GO:0003712">
    <property type="term" value="F:transcription coregulator activity"/>
    <property type="evidence" value="ECO:0007669"/>
    <property type="project" value="InterPro"/>
</dbReference>
<organism evidence="3 4">
    <name type="scientific">Fraxinus pennsylvanica</name>
    <dbReference type="NCBI Taxonomy" id="56036"/>
    <lineage>
        <taxon>Eukaryota</taxon>
        <taxon>Viridiplantae</taxon>
        <taxon>Streptophyta</taxon>
        <taxon>Embryophyta</taxon>
        <taxon>Tracheophyta</taxon>
        <taxon>Spermatophyta</taxon>
        <taxon>Magnoliopsida</taxon>
        <taxon>eudicotyledons</taxon>
        <taxon>Gunneridae</taxon>
        <taxon>Pentapetalae</taxon>
        <taxon>asterids</taxon>
        <taxon>lamiids</taxon>
        <taxon>Lamiales</taxon>
        <taxon>Oleaceae</taxon>
        <taxon>Oleeae</taxon>
        <taxon>Fraxinus</taxon>
    </lineage>
</organism>
<sequence>MPRPGPRPYECVRRAWHSHRHQPMRGLVIRQIFRLVHENHCAATKKNKEWQEKLPVVVLKAEEIMYSKANSEAEYTDLETLWERVNDAIDTIIRKDESTETGELLPPCIEAALNLGCVAIRASRSQMHNNPRTYLRPAVQESCGVSPTVLDANTNERTCNVWPLHSANISALNKFPTAESPGLVLESSGCVTPNTNNHIAPSCEKLASPANNQILQVNSNKQLNVGSVYPLYYGNVFQAEVSRSVHQESQKSNPVIVGVPIYSSVAEPAEVGRMQNLFSCDTDKYVTNGSSQANSRDNNWMDPQMGCDLSLRLGLFSESSLSTGKNSEYGTNIGRRVSQDGGKPRDKEFPFFPLESGNYFSRLHTSRWNSEGEGQNVEDFRKRKISSIADMDNEQFFLSHDPNSNCFAGQMKRPETPASRKSEDDKSTNFGVPICEKVLHYKDSARRREGPGESPLRLRF</sequence>
<gene>
    <name evidence="3" type="ORF">FPE_LOCUS29896</name>
</gene>
<dbReference type="InterPro" id="IPR036529">
    <property type="entry name" value="KIX_dom_sf"/>
</dbReference>
<evidence type="ECO:0000256" key="1">
    <source>
        <dbReference type="ARBA" id="ARBA00023242"/>
    </source>
</evidence>
<name>A0AAD2A9U1_9LAMI</name>
<keyword evidence="1" id="KW-0539">Nucleus</keyword>
<dbReference type="AlphaFoldDB" id="A0AAD2A9U1"/>
<evidence type="ECO:0008006" key="5">
    <source>
        <dbReference type="Google" id="ProtNLM"/>
    </source>
</evidence>
<feature type="compositionally biased region" description="Basic and acidic residues" evidence="2">
    <location>
        <begin position="412"/>
        <end position="427"/>
    </location>
</feature>
<dbReference type="PANTHER" id="PTHR35300:SF4">
    <property type="entry name" value="HISTONE ACETYLTRANSFERASE"/>
    <property type="match status" value="1"/>
</dbReference>
<evidence type="ECO:0000313" key="4">
    <source>
        <dbReference type="Proteomes" id="UP000834106"/>
    </source>
</evidence>
<feature type="region of interest" description="Disordered" evidence="2">
    <location>
        <begin position="406"/>
        <end position="429"/>
    </location>
</feature>
<dbReference type="EMBL" id="OU503054">
    <property type="protein sequence ID" value="CAI9782466.1"/>
    <property type="molecule type" value="Genomic_DNA"/>
</dbReference>